<name>A0A2I5TDJ3_SERS3</name>
<evidence type="ECO:0000313" key="4">
    <source>
        <dbReference type="Proteomes" id="UP000233778"/>
    </source>
</evidence>
<dbReference type="Proteomes" id="UP000233778">
    <property type="component" value="Chromosome"/>
</dbReference>
<dbReference type="RefSeq" id="WP_101377565.1">
    <property type="nucleotide sequence ID" value="NZ_CP025084.1"/>
</dbReference>
<protein>
    <submittedName>
        <fullName evidence="2">50S ribosomal protein L36</fullName>
    </submittedName>
</protein>
<dbReference type="GO" id="GO:0006412">
    <property type="term" value="P:translation"/>
    <property type="evidence" value="ECO:0007669"/>
    <property type="project" value="InterPro"/>
</dbReference>
<keyword evidence="2" id="KW-0689">Ribosomal protein</keyword>
<sequence length="48" mass="5626">MQVLSAHHAAKTPHKDCIAVQRYRHGGVICKTNPRFHTIRWKKEMVIM</sequence>
<dbReference type="AlphaFoldDB" id="A0A2I5TDJ3"/>
<organism evidence="2 3">
    <name type="scientific">Serratia sp. (strain ATCC 39006)</name>
    <name type="common">Prodigiosinella confusarubida</name>
    <dbReference type="NCBI Taxonomy" id="104623"/>
    <lineage>
        <taxon>Bacteria</taxon>
        <taxon>Pseudomonadati</taxon>
        <taxon>Pseudomonadota</taxon>
        <taxon>Gammaproteobacteria</taxon>
        <taxon>Enterobacterales</taxon>
        <taxon>Pectobacteriaceae</taxon>
        <taxon>Prodigiosinella</taxon>
    </lineage>
</organism>
<proteinExistence type="predicted"/>
<gene>
    <name evidence="2" type="primary">rpmJ</name>
    <name evidence="1" type="ORF">CWC46_18865</name>
    <name evidence="2" type="ORF">Ser39006_018865</name>
</gene>
<dbReference type="KEGG" id="sera:Ser39006_018865"/>
<reference evidence="2" key="4">
    <citation type="submission" date="2017-11" db="EMBL/GenBank/DDBJ databases">
        <title>Complete genome sequence of Serratia sp. ATCC 39006.</title>
        <authorList>
            <person name="Hampton H.G."/>
            <person name="Jackson S.A."/>
            <person name="Jauregui R."/>
            <person name="Poulter G.T.M."/>
            <person name="Salmond G.P.C."/>
            <person name="Fineran P.C."/>
        </authorList>
    </citation>
    <scope>NUCLEOTIDE SEQUENCE</scope>
    <source>
        <strain evidence="2">ATCC 39006</strain>
    </source>
</reference>
<reference evidence="2 3" key="1">
    <citation type="journal article" date="2013" name="Genome Announc.">
        <title>Draft genome sequence of Serratia sp. strain ATCC 39006, a model bacterium for analysis of the biosynthesis and regulation of prodigiosin, a carbapenem, and gas vesicles.</title>
        <authorList>
            <person name="Fineran P.C."/>
            <person name="Iglesias Cans M.C."/>
            <person name="Ramsay J.P."/>
            <person name="Wilf N.M."/>
            <person name="Cossyleon D."/>
            <person name="McNeil M.B."/>
            <person name="Williamson N.R."/>
            <person name="Monson R.E."/>
            <person name="Becher S.A."/>
            <person name="Stanton J.A."/>
            <person name="Brugger K."/>
            <person name="Brown S.D."/>
            <person name="Salmond G.P."/>
        </authorList>
    </citation>
    <scope>NUCLEOTIDE SEQUENCE [LARGE SCALE GENOMIC DNA]</scope>
    <source>
        <strain evidence="2">ATCC 39006</strain>
        <strain evidence="3">ATCC 39006 / SC 11482</strain>
    </source>
</reference>
<dbReference type="SUPFAM" id="SSF57840">
    <property type="entry name" value="Ribosomal protein L36"/>
    <property type="match status" value="1"/>
</dbReference>
<dbReference type="InterPro" id="IPR035977">
    <property type="entry name" value="Ribosomal_bL36_sp"/>
</dbReference>
<dbReference type="KEGG" id="serq:CWC46_18865"/>
<evidence type="ECO:0000313" key="3">
    <source>
        <dbReference type="Proteomes" id="UP000017700"/>
    </source>
</evidence>
<keyword evidence="3" id="KW-1185">Reference proteome</keyword>
<reference evidence="2" key="2">
    <citation type="submission" date="2013-09" db="EMBL/GenBank/DDBJ databases">
        <authorList>
            <person name="Wang G."/>
            <person name="Yang Y."/>
            <person name="Su Y."/>
        </authorList>
    </citation>
    <scope>NUCLEOTIDE SEQUENCE</scope>
    <source>
        <strain evidence="2">ATCC 39006</strain>
    </source>
</reference>
<keyword evidence="2" id="KW-0687">Ribonucleoprotein</keyword>
<reference evidence="1 4" key="3">
    <citation type="submission" date="2017-11" db="EMBL/GenBank/DDBJ databases">
        <title>Complete genome sequence of Serratia sp. ATCC 39006 LacA.</title>
        <authorList>
            <person name="Hampton H.G."/>
            <person name="Jackson S.A."/>
            <person name="Jauregui R."/>
            <person name="Poulter G.T.M."/>
            <person name="Salmond G.P.C."/>
            <person name="Fineran P.C."/>
        </authorList>
    </citation>
    <scope>NUCLEOTIDE SEQUENCE [LARGE SCALE GENOMIC DNA]</scope>
    <source>
        <strain evidence="1 4">ATCC 39006</strain>
    </source>
</reference>
<evidence type="ECO:0000313" key="1">
    <source>
        <dbReference type="EMBL" id="AUH02602.1"/>
    </source>
</evidence>
<dbReference type="GO" id="GO:0005840">
    <property type="term" value="C:ribosome"/>
    <property type="evidence" value="ECO:0007669"/>
    <property type="project" value="UniProtKB-KW"/>
</dbReference>
<dbReference type="EMBL" id="CP025084">
    <property type="protein sequence ID" value="AUH06916.1"/>
    <property type="molecule type" value="Genomic_DNA"/>
</dbReference>
<accession>A0A2I5TDJ3</accession>
<dbReference type="GO" id="GO:0003735">
    <property type="term" value="F:structural constituent of ribosome"/>
    <property type="evidence" value="ECO:0007669"/>
    <property type="project" value="InterPro"/>
</dbReference>
<dbReference type="Proteomes" id="UP000017700">
    <property type="component" value="Chromosome"/>
</dbReference>
<dbReference type="EMBL" id="CP025085">
    <property type="protein sequence ID" value="AUH02602.1"/>
    <property type="molecule type" value="Genomic_DNA"/>
</dbReference>
<evidence type="ECO:0000313" key="2">
    <source>
        <dbReference type="EMBL" id="AUH06916.1"/>
    </source>
</evidence>